<feature type="transmembrane region" description="Helical" evidence="1">
    <location>
        <begin position="35"/>
        <end position="54"/>
    </location>
</feature>
<reference evidence="2 3" key="1">
    <citation type="submission" date="2014-03" db="EMBL/GenBank/DDBJ databases">
        <title>Genomics of Bifidobacteria.</title>
        <authorList>
            <person name="Ventura M."/>
            <person name="Milani C."/>
            <person name="Lugli G.A."/>
        </authorList>
    </citation>
    <scope>NUCLEOTIDE SEQUENCE [LARGE SCALE GENOMIC DNA]</scope>
    <source>
        <strain evidence="2 3">LMG 11341</strain>
    </source>
</reference>
<feature type="transmembrane region" description="Helical" evidence="1">
    <location>
        <begin position="115"/>
        <end position="134"/>
    </location>
</feature>
<dbReference type="GO" id="GO:0005886">
    <property type="term" value="C:plasma membrane"/>
    <property type="evidence" value="ECO:0007669"/>
    <property type="project" value="TreeGrafter"/>
</dbReference>
<proteinExistence type="predicted"/>
<dbReference type="OrthoDB" id="3238356at2"/>
<organism evidence="2 3">
    <name type="scientific">Bifidobacterium merycicum</name>
    <dbReference type="NCBI Taxonomy" id="78345"/>
    <lineage>
        <taxon>Bacteria</taxon>
        <taxon>Bacillati</taxon>
        <taxon>Actinomycetota</taxon>
        <taxon>Actinomycetes</taxon>
        <taxon>Bifidobacteriales</taxon>
        <taxon>Bifidobacteriaceae</taxon>
        <taxon>Bifidobacterium</taxon>
    </lineage>
</organism>
<dbReference type="STRING" id="78345.BMERY_1681"/>
<feature type="transmembrane region" description="Helical" evidence="1">
    <location>
        <begin position="174"/>
        <end position="197"/>
    </location>
</feature>
<sequence>MTDFNSMNNMPNGGMDPFRLIEQALPQHAKNRIRGMYGVIGIASVLLGVALLFWPGRTLVVAAVMLGIYLLISGMVRIVTAIVELGLPGGWRVLGVLFGALMVVGGVIIVRNTSLSATMITMLFTMTIGIGWLLEGIMTLFECWNLPSSAWSVIYALLSIVAGFVALFNPFTSTVWLLMFVAIALVVIGIMAIIRAIRFGK</sequence>
<feature type="transmembrane region" description="Helical" evidence="1">
    <location>
        <begin position="91"/>
        <end position="109"/>
    </location>
</feature>
<dbReference type="EMBL" id="JGZC01000002">
    <property type="protein sequence ID" value="KFI71389.1"/>
    <property type="molecule type" value="Genomic_DNA"/>
</dbReference>
<dbReference type="PANTHER" id="PTHR34989:SF1">
    <property type="entry name" value="PROTEIN HDED"/>
    <property type="match status" value="1"/>
</dbReference>
<dbReference type="InterPro" id="IPR005325">
    <property type="entry name" value="DUF308_memb"/>
</dbReference>
<keyword evidence="1" id="KW-0812">Transmembrane</keyword>
<feature type="transmembrane region" description="Helical" evidence="1">
    <location>
        <begin position="146"/>
        <end position="168"/>
    </location>
</feature>
<keyword evidence="1" id="KW-1133">Transmembrane helix</keyword>
<dbReference type="PANTHER" id="PTHR34989">
    <property type="entry name" value="PROTEIN HDED"/>
    <property type="match status" value="1"/>
</dbReference>
<evidence type="ECO:0000313" key="3">
    <source>
        <dbReference type="Proteomes" id="UP000029060"/>
    </source>
</evidence>
<evidence type="ECO:0000313" key="2">
    <source>
        <dbReference type="EMBL" id="KFI71389.1"/>
    </source>
</evidence>
<dbReference type="RefSeq" id="WP_051914916.1">
    <property type="nucleotide sequence ID" value="NZ_CADAXU010000003.1"/>
</dbReference>
<dbReference type="Pfam" id="PF03729">
    <property type="entry name" value="DUF308"/>
    <property type="match status" value="2"/>
</dbReference>
<protein>
    <recommendedName>
        <fullName evidence="4">Integral membrane protein</fullName>
    </recommendedName>
</protein>
<dbReference type="AlphaFoldDB" id="A0A087BK39"/>
<evidence type="ECO:0008006" key="4">
    <source>
        <dbReference type="Google" id="ProtNLM"/>
    </source>
</evidence>
<keyword evidence="3" id="KW-1185">Reference proteome</keyword>
<keyword evidence="1" id="KW-0472">Membrane</keyword>
<accession>A0A087BK39</accession>
<comment type="caution">
    <text evidence="2">The sequence shown here is derived from an EMBL/GenBank/DDBJ whole genome shotgun (WGS) entry which is preliminary data.</text>
</comment>
<feature type="transmembrane region" description="Helical" evidence="1">
    <location>
        <begin position="60"/>
        <end position="79"/>
    </location>
</feature>
<name>A0A087BK39_9BIFI</name>
<dbReference type="eggNOG" id="COG3247">
    <property type="taxonomic scope" value="Bacteria"/>
</dbReference>
<dbReference type="InterPro" id="IPR052712">
    <property type="entry name" value="Acid_resist_chaperone_HdeD"/>
</dbReference>
<evidence type="ECO:0000256" key="1">
    <source>
        <dbReference type="SAM" id="Phobius"/>
    </source>
</evidence>
<dbReference type="Proteomes" id="UP000029060">
    <property type="component" value="Unassembled WGS sequence"/>
</dbReference>
<gene>
    <name evidence="2" type="ORF">BMERY_1681</name>
</gene>